<evidence type="ECO:0000256" key="3">
    <source>
        <dbReference type="ARBA" id="ARBA00022692"/>
    </source>
</evidence>
<evidence type="ECO:0000256" key="1">
    <source>
        <dbReference type="ARBA" id="ARBA00004141"/>
    </source>
</evidence>
<dbReference type="PANTHER" id="PTHR43731">
    <property type="entry name" value="RHOMBOID PROTEASE"/>
    <property type="match status" value="1"/>
</dbReference>
<dbReference type="Proteomes" id="UP001187471">
    <property type="component" value="Unassembled WGS sequence"/>
</dbReference>
<protein>
    <recommendedName>
        <fullName evidence="8">Peptidase S54 rhomboid domain-containing protein</fullName>
    </recommendedName>
</protein>
<proteinExistence type="inferred from homology"/>
<accession>A0AA88QEG7</accession>
<dbReference type="EMBL" id="JAVXUO010003110">
    <property type="protein sequence ID" value="KAK2966642.1"/>
    <property type="molecule type" value="Genomic_DNA"/>
</dbReference>
<evidence type="ECO:0000256" key="7">
    <source>
        <dbReference type="SAM" id="Phobius"/>
    </source>
</evidence>
<name>A0AA88QEG7_9ASTE</name>
<feature type="compositionally biased region" description="Polar residues" evidence="6">
    <location>
        <begin position="1"/>
        <end position="12"/>
    </location>
</feature>
<comment type="caution">
    <text evidence="9">The sequence shown here is derived from an EMBL/GenBank/DDBJ whole genome shotgun (WGS) entry which is preliminary data.</text>
</comment>
<dbReference type="SUPFAM" id="SSF144091">
    <property type="entry name" value="Rhomboid-like"/>
    <property type="match status" value="1"/>
</dbReference>
<evidence type="ECO:0000313" key="10">
    <source>
        <dbReference type="Proteomes" id="UP001187471"/>
    </source>
</evidence>
<keyword evidence="5 7" id="KW-0472">Membrane</keyword>
<dbReference type="AlphaFoldDB" id="A0AA88QEG7"/>
<keyword evidence="3 7" id="KW-0812">Transmembrane</keyword>
<evidence type="ECO:0000256" key="2">
    <source>
        <dbReference type="ARBA" id="ARBA00009045"/>
    </source>
</evidence>
<dbReference type="Pfam" id="PF01694">
    <property type="entry name" value="Rhomboid"/>
    <property type="match status" value="1"/>
</dbReference>
<reference evidence="9" key="1">
    <citation type="submission" date="2022-12" db="EMBL/GenBank/DDBJ databases">
        <title>Draft genome assemblies for two species of Escallonia (Escalloniales).</title>
        <authorList>
            <person name="Chanderbali A."/>
            <person name="Dervinis C."/>
            <person name="Anghel I."/>
            <person name="Soltis D."/>
            <person name="Soltis P."/>
            <person name="Zapata F."/>
        </authorList>
    </citation>
    <scope>NUCLEOTIDE SEQUENCE</scope>
    <source>
        <strain evidence="9">UCBG92.1500</strain>
        <tissue evidence="9">Leaf</tissue>
    </source>
</reference>
<dbReference type="PANTHER" id="PTHR43731:SF26">
    <property type="entry name" value="RHOMBOID-LIKE PROTEIN 10, CHLOROPLASTIC"/>
    <property type="match status" value="1"/>
</dbReference>
<dbReference type="InterPro" id="IPR050925">
    <property type="entry name" value="Rhomboid_protease_S54"/>
</dbReference>
<comment type="subcellular location">
    <subcellularLocation>
        <location evidence="1">Membrane</location>
        <topology evidence="1">Multi-pass membrane protein</topology>
    </subcellularLocation>
</comment>
<feature type="transmembrane region" description="Helical" evidence="7">
    <location>
        <begin position="274"/>
        <end position="292"/>
    </location>
</feature>
<organism evidence="9 10">
    <name type="scientific">Escallonia rubra</name>
    <dbReference type="NCBI Taxonomy" id="112253"/>
    <lineage>
        <taxon>Eukaryota</taxon>
        <taxon>Viridiplantae</taxon>
        <taxon>Streptophyta</taxon>
        <taxon>Embryophyta</taxon>
        <taxon>Tracheophyta</taxon>
        <taxon>Spermatophyta</taxon>
        <taxon>Magnoliopsida</taxon>
        <taxon>eudicotyledons</taxon>
        <taxon>Gunneridae</taxon>
        <taxon>Pentapetalae</taxon>
        <taxon>asterids</taxon>
        <taxon>campanulids</taxon>
        <taxon>Escalloniales</taxon>
        <taxon>Escalloniaceae</taxon>
        <taxon>Escallonia</taxon>
    </lineage>
</organism>
<dbReference type="InterPro" id="IPR035952">
    <property type="entry name" value="Rhomboid-like_sf"/>
</dbReference>
<comment type="similarity">
    <text evidence="2">Belongs to the peptidase S54 family.</text>
</comment>
<dbReference type="Gene3D" id="1.20.1540.10">
    <property type="entry name" value="Rhomboid-like"/>
    <property type="match status" value="1"/>
</dbReference>
<evidence type="ECO:0000259" key="8">
    <source>
        <dbReference type="Pfam" id="PF01694"/>
    </source>
</evidence>
<sequence>MTCNETIGSTGWSREKWQQRHSNHPDSPSQYRERVPHPSTSSPPPEPSASVTSSAVASPATTTISAFLFTHLIRFSFTGVRRIEGMVANGVDGAMALLSWWPCDARLLVGGDRDDHYAFIVQQNIFHLDLLPQLKELWLERVLHLQGVNFQSSYDACESAWVSGLCFFNGESSYNYGVKRNTHLDTSRSVSSSGRRWTNIFIAANVLVYLAQIATHGKLMLWGAKINGLIDKGQLWRLVTSSFLHANIGHLMMNCYSLNSVGPTMENISGPKRFVAIYITSAIASSTMSYWLCKAPAVGASGAIFGLVGSFAVFLLRHGSLVRGGTGGLQHIARIIALNMAIGLLSSGIDNWGHLGGLLGGVATSWLLGPVWRSDSRSFGRRGDFVDRAPIFSLISTRRAPP</sequence>
<dbReference type="FunFam" id="1.20.1540.10:FF:000015">
    <property type="entry name" value="RHOMBOID-like protein 10 chloroplastic"/>
    <property type="match status" value="1"/>
</dbReference>
<gene>
    <name evidence="9" type="ORF">RJ640_002340</name>
</gene>
<feature type="domain" description="Peptidase S54 rhomboid" evidence="8">
    <location>
        <begin position="232"/>
        <end position="369"/>
    </location>
</feature>
<dbReference type="GO" id="GO:0031969">
    <property type="term" value="C:chloroplast membrane"/>
    <property type="evidence" value="ECO:0007669"/>
    <property type="project" value="TreeGrafter"/>
</dbReference>
<keyword evidence="4 7" id="KW-1133">Transmembrane helix</keyword>
<evidence type="ECO:0000313" key="9">
    <source>
        <dbReference type="EMBL" id="KAK2966642.1"/>
    </source>
</evidence>
<evidence type="ECO:0000256" key="4">
    <source>
        <dbReference type="ARBA" id="ARBA00022989"/>
    </source>
</evidence>
<dbReference type="InterPro" id="IPR022764">
    <property type="entry name" value="Peptidase_S54_rhomboid_dom"/>
</dbReference>
<feature type="transmembrane region" description="Helical" evidence="7">
    <location>
        <begin position="298"/>
        <end position="316"/>
    </location>
</feature>
<evidence type="ECO:0000256" key="6">
    <source>
        <dbReference type="SAM" id="MobiDB-lite"/>
    </source>
</evidence>
<keyword evidence="10" id="KW-1185">Reference proteome</keyword>
<feature type="region of interest" description="Disordered" evidence="6">
    <location>
        <begin position="1"/>
        <end position="54"/>
    </location>
</feature>
<dbReference type="GO" id="GO:0004252">
    <property type="term" value="F:serine-type endopeptidase activity"/>
    <property type="evidence" value="ECO:0007669"/>
    <property type="project" value="InterPro"/>
</dbReference>
<evidence type="ECO:0000256" key="5">
    <source>
        <dbReference type="ARBA" id="ARBA00023136"/>
    </source>
</evidence>